<dbReference type="PANTHER" id="PTHR45339">
    <property type="entry name" value="HYBRID SIGNAL TRANSDUCTION HISTIDINE KINASE J"/>
    <property type="match status" value="1"/>
</dbReference>
<dbReference type="PROSITE" id="PS50109">
    <property type="entry name" value="HIS_KIN"/>
    <property type="match status" value="1"/>
</dbReference>
<dbReference type="CDD" id="cd17546">
    <property type="entry name" value="REC_hyHK_CKI1_RcsC-like"/>
    <property type="match status" value="1"/>
</dbReference>
<dbReference type="InterPro" id="IPR011006">
    <property type="entry name" value="CheY-like_superfamily"/>
</dbReference>
<dbReference type="CDD" id="cd06225">
    <property type="entry name" value="HAMP"/>
    <property type="match status" value="1"/>
</dbReference>
<evidence type="ECO:0000256" key="2">
    <source>
        <dbReference type="ARBA" id="ARBA00004370"/>
    </source>
</evidence>
<dbReference type="SUPFAM" id="SSF158472">
    <property type="entry name" value="HAMP domain-like"/>
    <property type="match status" value="1"/>
</dbReference>
<feature type="transmembrane region" description="Helical" evidence="10">
    <location>
        <begin position="20"/>
        <end position="41"/>
    </location>
</feature>
<dbReference type="Pfam" id="PF02518">
    <property type="entry name" value="HATPase_c"/>
    <property type="match status" value="1"/>
</dbReference>
<dbReference type="CDD" id="cd00082">
    <property type="entry name" value="HisKA"/>
    <property type="match status" value="1"/>
</dbReference>
<keyword evidence="4 8" id="KW-0597">Phosphoprotein</keyword>
<evidence type="ECO:0000313" key="15">
    <source>
        <dbReference type="Proteomes" id="UP000661077"/>
    </source>
</evidence>
<dbReference type="InterPro" id="IPR003661">
    <property type="entry name" value="HisK_dim/P_dom"/>
</dbReference>
<dbReference type="SUPFAM" id="SSF47384">
    <property type="entry name" value="Homodimeric domain of signal transducing histidine kinase"/>
    <property type="match status" value="1"/>
</dbReference>
<feature type="transmembrane region" description="Helical" evidence="10">
    <location>
        <begin position="151"/>
        <end position="169"/>
    </location>
</feature>
<dbReference type="CDD" id="cd16922">
    <property type="entry name" value="HATPase_EvgS-ArcB-TorS-like"/>
    <property type="match status" value="1"/>
</dbReference>
<reference evidence="14 15" key="1">
    <citation type="journal article" date="2021" name="Int. J. Syst. Evol. Microbiol.">
        <title>Steroidobacter gossypii sp. nov., isolated from soil of cotton cropping field.</title>
        <authorList>
            <person name="Huang R."/>
            <person name="Yang S."/>
            <person name="Zhen C."/>
            <person name="Liu W."/>
        </authorList>
    </citation>
    <scope>NUCLEOTIDE SEQUENCE [LARGE SCALE GENOMIC DNA]</scope>
    <source>
        <strain evidence="14 15">S1-65</strain>
    </source>
</reference>
<evidence type="ECO:0000313" key="14">
    <source>
        <dbReference type="EMBL" id="MBM0108020.1"/>
    </source>
</evidence>
<dbReference type="PROSITE" id="PS50110">
    <property type="entry name" value="RESPONSE_REGULATORY"/>
    <property type="match status" value="2"/>
</dbReference>
<evidence type="ECO:0000259" key="13">
    <source>
        <dbReference type="PROSITE" id="PS50885"/>
    </source>
</evidence>
<dbReference type="InterPro" id="IPR001789">
    <property type="entry name" value="Sig_transdc_resp-reg_receiver"/>
</dbReference>
<dbReference type="SMART" id="SM00448">
    <property type="entry name" value="REC"/>
    <property type="match status" value="2"/>
</dbReference>
<feature type="region of interest" description="Disordered" evidence="9">
    <location>
        <begin position="247"/>
        <end position="266"/>
    </location>
</feature>
<sequence length="791" mass="86257">MSSVRHWFERLPIGGKLTLLASLVSGLALLIAGVVMTIADYRIDQRELWRRLQTQAQITARDSEAAVAFDDQEAASRSLAALGADPAIVAAEIHYTGGEVLARYGRDLSNAADRDEFVHVEAEIVLDGYIGSVHLWAKRDELHAGVYKRTLLLALVIVGALAFASLAAVRIQRFISKPILALSAATESVTRSRDYSLRVPALNDDEIGRLIVAFNDMLGQIETRDAELRRARDELERRVAERTHELAASNSRLADATRRATESADAASAANKAKSEFLANMSHEIRTPMNGVLGMADLLLDTRLDHTQRDYVQTIKDSGSALLTVINDVLDFSKIEAGKLDLEHADMDLRDTFEDVARLLSVQAHTKGLELTLQIDPDLPQTLKGDAGRIRQILLNLAGNAVKFTERGEVSIALSVLSKAAQSVFIRCEIRDTGIGIPQDRIAALFAPFTQVDSSMTRRFGGTGLGLSIVRRLIDLMGGDVGVTSREGAGSTFWFTARFHVGSPTTGMFSLLTTTISGKRVLVVDDNATNRKVLLGQLALCGIQPCSASNATEAMVLLREAQANGRPFDAALLDYQMPDCDGAALGRRIVADPLLRSTRLILLTSAGHRDESEYFADVGFAGYLLKPVTQRDLVASLQLVLAQQPEVWHLRSQPIVTGERLQAAGLRGAKARILLADDNLVNQKVAVRLLEKLNYRVDAVGTGRAAVDAWLTGKYDLILMDCQMPDLDGYEATREIRKTEQGARRTPIIALTAHAMKGADEECRAAGMDGYLSKPIDRSLLATTLASYLER</sequence>
<evidence type="ECO:0000256" key="6">
    <source>
        <dbReference type="ARBA" id="ARBA00022777"/>
    </source>
</evidence>
<protein>
    <recommendedName>
        <fullName evidence="3">histidine kinase</fullName>
        <ecNumber evidence="3">2.7.13.3</ecNumber>
    </recommendedName>
</protein>
<dbReference type="Pfam" id="PF00072">
    <property type="entry name" value="Response_reg"/>
    <property type="match status" value="2"/>
</dbReference>
<feature type="domain" description="Histidine kinase" evidence="11">
    <location>
        <begin position="280"/>
        <end position="501"/>
    </location>
</feature>
<dbReference type="SUPFAM" id="SSF52172">
    <property type="entry name" value="CheY-like"/>
    <property type="match status" value="2"/>
</dbReference>
<comment type="caution">
    <text evidence="14">The sequence shown here is derived from an EMBL/GenBank/DDBJ whole genome shotgun (WGS) entry which is preliminary data.</text>
</comment>
<keyword evidence="15" id="KW-1185">Reference proteome</keyword>
<evidence type="ECO:0000256" key="8">
    <source>
        <dbReference type="PROSITE-ProRule" id="PRU00169"/>
    </source>
</evidence>
<feature type="modified residue" description="4-aspartylphosphate" evidence="8">
    <location>
        <position position="721"/>
    </location>
</feature>
<evidence type="ECO:0000256" key="5">
    <source>
        <dbReference type="ARBA" id="ARBA00022679"/>
    </source>
</evidence>
<evidence type="ECO:0000256" key="10">
    <source>
        <dbReference type="SAM" id="Phobius"/>
    </source>
</evidence>
<feature type="domain" description="HAMP" evidence="13">
    <location>
        <begin position="173"/>
        <end position="226"/>
    </location>
</feature>
<dbReference type="InterPro" id="IPR004358">
    <property type="entry name" value="Sig_transdc_His_kin-like_C"/>
</dbReference>
<dbReference type="InterPro" id="IPR033417">
    <property type="entry name" value="CHASE8"/>
</dbReference>
<dbReference type="InterPro" id="IPR003594">
    <property type="entry name" value="HATPase_dom"/>
</dbReference>
<dbReference type="InterPro" id="IPR003660">
    <property type="entry name" value="HAMP_dom"/>
</dbReference>
<keyword evidence="5" id="KW-0808">Transferase</keyword>
<dbReference type="SMART" id="SM00387">
    <property type="entry name" value="HATPase_c"/>
    <property type="match status" value="1"/>
</dbReference>
<keyword evidence="6" id="KW-0418">Kinase</keyword>
<dbReference type="Pfam" id="PF17152">
    <property type="entry name" value="CHASE8"/>
    <property type="match status" value="1"/>
</dbReference>
<dbReference type="SMART" id="SM00388">
    <property type="entry name" value="HisKA"/>
    <property type="match status" value="1"/>
</dbReference>
<dbReference type="InterPro" id="IPR005467">
    <property type="entry name" value="His_kinase_dom"/>
</dbReference>
<evidence type="ECO:0000256" key="7">
    <source>
        <dbReference type="ARBA" id="ARBA00023012"/>
    </source>
</evidence>
<dbReference type="Pfam" id="PF00672">
    <property type="entry name" value="HAMP"/>
    <property type="match status" value="1"/>
</dbReference>
<dbReference type="Gene3D" id="3.40.50.2300">
    <property type="match status" value="2"/>
</dbReference>
<dbReference type="EC" id="2.7.13.3" evidence="3"/>
<organism evidence="14 15">
    <name type="scientific">Steroidobacter gossypii</name>
    <dbReference type="NCBI Taxonomy" id="2805490"/>
    <lineage>
        <taxon>Bacteria</taxon>
        <taxon>Pseudomonadati</taxon>
        <taxon>Pseudomonadota</taxon>
        <taxon>Gammaproteobacteria</taxon>
        <taxon>Steroidobacterales</taxon>
        <taxon>Steroidobacteraceae</taxon>
        <taxon>Steroidobacter</taxon>
    </lineage>
</organism>
<evidence type="ECO:0000256" key="1">
    <source>
        <dbReference type="ARBA" id="ARBA00000085"/>
    </source>
</evidence>
<evidence type="ECO:0000256" key="9">
    <source>
        <dbReference type="SAM" id="MobiDB-lite"/>
    </source>
</evidence>
<evidence type="ECO:0000256" key="4">
    <source>
        <dbReference type="ARBA" id="ARBA00022553"/>
    </source>
</evidence>
<dbReference type="Proteomes" id="UP000661077">
    <property type="component" value="Unassembled WGS sequence"/>
</dbReference>
<dbReference type="SUPFAM" id="SSF55874">
    <property type="entry name" value="ATPase domain of HSP90 chaperone/DNA topoisomerase II/histidine kinase"/>
    <property type="match status" value="1"/>
</dbReference>
<dbReference type="Gene3D" id="1.10.287.130">
    <property type="match status" value="1"/>
</dbReference>
<comment type="subcellular location">
    <subcellularLocation>
        <location evidence="2">Membrane</location>
    </subcellularLocation>
</comment>
<dbReference type="Pfam" id="PF00512">
    <property type="entry name" value="HisKA"/>
    <property type="match status" value="1"/>
</dbReference>
<accession>A0ABS1X469</accession>
<evidence type="ECO:0000259" key="12">
    <source>
        <dbReference type="PROSITE" id="PS50110"/>
    </source>
</evidence>
<dbReference type="PROSITE" id="PS50885">
    <property type="entry name" value="HAMP"/>
    <property type="match status" value="1"/>
</dbReference>
<dbReference type="InterPro" id="IPR036097">
    <property type="entry name" value="HisK_dim/P_sf"/>
</dbReference>
<dbReference type="PANTHER" id="PTHR45339:SF1">
    <property type="entry name" value="HYBRID SIGNAL TRANSDUCTION HISTIDINE KINASE J"/>
    <property type="match status" value="1"/>
</dbReference>
<dbReference type="EMBL" id="JAEVLS010000006">
    <property type="protein sequence ID" value="MBM0108020.1"/>
    <property type="molecule type" value="Genomic_DNA"/>
</dbReference>
<dbReference type="RefSeq" id="WP_203170127.1">
    <property type="nucleotide sequence ID" value="NZ_JAEVLS010000006.1"/>
</dbReference>
<evidence type="ECO:0000256" key="3">
    <source>
        <dbReference type="ARBA" id="ARBA00012438"/>
    </source>
</evidence>
<evidence type="ECO:0000259" key="11">
    <source>
        <dbReference type="PROSITE" id="PS50109"/>
    </source>
</evidence>
<name>A0ABS1X469_9GAMM</name>
<dbReference type="Gene3D" id="6.10.340.10">
    <property type="match status" value="1"/>
</dbReference>
<feature type="domain" description="Response regulatory" evidence="12">
    <location>
        <begin position="672"/>
        <end position="789"/>
    </location>
</feature>
<proteinExistence type="predicted"/>
<dbReference type="PRINTS" id="PR00344">
    <property type="entry name" value="BCTRLSENSOR"/>
</dbReference>
<keyword evidence="10" id="KW-1133">Transmembrane helix</keyword>
<gene>
    <name evidence="14" type="ORF">JM946_25090</name>
</gene>
<keyword evidence="7" id="KW-0902">Two-component regulatory system</keyword>
<keyword evidence="10" id="KW-0812">Transmembrane</keyword>
<feature type="modified residue" description="4-aspartylphosphate" evidence="8">
    <location>
        <position position="574"/>
    </location>
</feature>
<comment type="catalytic activity">
    <reaction evidence="1">
        <text>ATP + protein L-histidine = ADP + protein N-phospho-L-histidine.</text>
        <dbReference type="EC" id="2.7.13.3"/>
    </reaction>
</comment>
<feature type="domain" description="Response regulatory" evidence="12">
    <location>
        <begin position="520"/>
        <end position="641"/>
    </location>
</feature>
<dbReference type="Gene3D" id="3.30.565.10">
    <property type="entry name" value="Histidine kinase-like ATPase, C-terminal domain"/>
    <property type="match status" value="1"/>
</dbReference>
<dbReference type="InterPro" id="IPR036890">
    <property type="entry name" value="HATPase_C_sf"/>
</dbReference>
<keyword evidence="10" id="KW-0472">Membrane</keyword>
<dbReference type="SMART" id="SM00304">
    <property type="entry name" value="HAMP"/>
    <property type="match status" value="1"/>
</dbReference>